<dbReference type="PROSITE" id="PS50262">
    <property type="entry name" value="G_PROTEIN_RECEP_F1_2"/>
    <property type="match status" value="1"/>
</dbReference>
<feature type="transmembrane region" description="Helical" evidence="14">
    <location>
        <begin position="258"/>
        <end position="277"/>
    </location>
</feature>
<evidence type="ECO:0000256" key="11">
    <source>
        <dbReference type="ARBA" id="ARBA00035691"/>
    </source>
</evidence>
<evidence type="ECO:0000313" key="16">
    <source>
        <dbReference type="EMBL" id="KAK1787358.1"/>
    </source>
</evidence>
<feature type="transmembrane region" description="Helical" evidence="14">
    <location>
        <begin position="297"/>
        <end position="322"/>
    </location>
</feature>
<evidence type="ECO:0000256" key="7">
    <source>
        <dbReference type="ARBA" id="ARBA00023157"/>
    </source>
</evidence>
<evidence type="ECO:0000256" key="14">
    <source>
        <dbReference type="SAM" id="Phobius"/>
    </source>
</evidence>
<evidence type="ECO:0000256" key="6">
    <source>
        <dbReference type="ARBA" id="ARBA00023136"/>
    </source>
</evidence>
<proteinExistence type="inferred from homology"/>
<evidence type="ECO:0000256" key="8">
    <source>
        <dbReference type="ARBA" id="ARBA00023170"/>
    </source>
</evidence>
<feature type="transmembrane region" description="Helical" evidence="14">
    <location>
        <begin position="343"/>
        <end position="363"/>
    </location>
</feature>
<comment type="subcellular location">
    <subcellularLocation>
        <location evidence="1">Cell membrane</location>
        <topology evidence="1">Multi-pass membrane protein</topology>
    </subcellularLocation>
</comment>
<dbReference type="PRINTS" id="PR00237">
    <property type="entry name" value="GPCRRHODOPSN"/>
</dbReference>
<dbReference type="Proteomes" id="UP001239994">
    <property type="component" value="Unassembled WGS sequence"/>
</dbReference>
<keyword evidence="9" id="KW-0325">Glycoprotein</keyword>
<keyword evidence="6 14" id="KW-0472">Membrane</keyword>
<dbReference type="AlphaFoldDB" id="A0AAD8YWK7"/>
<comment type="function">
    <text evidence="12">G-protein-coupled receptor of lysophosphatidylserine (LysoPS) that plays different roles in immune response. Acts a damage-sensing receptor that triggers tissue repair upon recognition of dying neutrophils. Mechanistically, apoptotic neutrophils release lysophosphatydilserine that are recognized by type 3 innate lymphoid cells (ILC3s) via GPR34, which activates downstream PI3K-AKT and RAS-ERK signaling pathways leading to STAT3 activation and IL-22 production. Plays an important role in microglial function, controlling morphology and phagocytosis.</text>
</comment>
<keyword evidence="8 13" id="KW-0675">Receptor</keyword>
<keyword evidence="3 13" id="KW-0812">Transmembrane</keyword>
<name>A0AAD8YWK7_9TELE</name>
<dbReference type="FunFam" id="1.20.1070.10:FF:000150">
    <property type="entry name" value="probable G-protein coupled receptor 34"/>
    <property type="match status" value="1"/>
</dbReference>
<keyword evidence="17" id="KW-1185">Reference proteome</keyword>
<feature type="transmembrane region" description="Helical" evidence="14">
    <location>
        <begin position="205"/>
        <end position="230"/>
    </location>
</feature>
<dbReference type="InterPro" id="IPR017452">
    <property type="entry name" value="GPCR_Rhodpsn_7TM"/>
</dbReference>
<dbReference type="InterPro" id="IPR047160">
    <property type="entry name" value="GP183-like"/>
</dbReference>
<feature type="transmembrane region" description="Helical" evidence="14">
    <location>
        <begin position="179"/>
        <end position="199"/>
    </location>
</feature>
<dbReference type="InterPro" id="IPR000276">
    <property type="entry name" value="GPCR_Rhodpsn"/>
</dbReference>
<dbReference type="GO" id="GO:0005886">
    <property type="term" value="C:plasma membrane"/>
    <property type="evidence" value="ECO:0007669"/>
    <property type="project" value="UniProtKB-SubCell"/>
</dbReference>
<dbReference type="GO" id="GO:0008142">
    <property type="term" value="F:oxysterol binding"/>
    <property type="evidence" value="ECO:0007669"/>
    <property type="project" value="InterPro"/>
</dbReference>
<comment type="similarity">
    <text evidence="13">Belongs to the G-protein coupled receptor 1 family.</text>
</comment>
<dbReference type="PROSITE" id="PS00237">
    <property type="entry name" value="G_PROTEIN_RECEP_F1_1"/>
    <property type="match status" value="1"/>
</dbReference>
<evidence type="ECO:0000256" key="1">
    <source>
        <dbReference type="ARBA" id="ARBA00004651"/>
    </source>
</evidence>
<evidence type="ECO:0000313" key="17">
    <source>
        <dbReference type="Proteomes" id="UP001239994"/>
    </source>
</evidence>
<sequence>MTADSFLLDFNVIFDRRLGWEKQVMDQADFARGPKEAGQVSLQEQKGAITNPRLYVKFKFLLEVRRNKDKADCNKAETSKFYAKCTHKSFCYVRDLYTWYDCGKKRTTEKFGLCSIDTMSLGYNVSDNSSVCEIQDNSLSPLLPVGYSIICCIGLLNNSISIFLLFLQRNANTSMAVYMRHLALADMLLVLCLPLRVHYHNRQGPFIVCRVVGILFYINMYASISFLSLISLDRYLKITKPVWVFRVQKVCWSRRASYAIWSILFLVTCLFFMSSRWENPCNRICFHFHDQGQLTGGINLMVVALFGGLFLLFVIFYVKIALKLRTVQMGKGNSNNQDDRKMIILKTFLVPGIFTLCFLPYHLVRVPYVLAQMKSIARLESKQQLHTWNEITLLLSTLNSCLDPIIYYFLSSVYRKTLLCAMNGKFKNMYDLNRRRISINRSITEI</sequence>
<gene>
    <name evidence="16" type="ORF">P4O66_002853</name>
</gene>
<feature type="transmembrane region" description="Helical" evidence="14">
    <location>
        <begin position="145"/>
        <end position="167"/>
    </location>
</feature>
<dbReference type="Pfam" id="PF00001">
    <property type="entry name" value="7tm_1"/>
    <property type="match status" value="1"/>
</dbReference>
<protein>
    <recommendedName>
        <fullName evidence="11">Probable G-protein coupled receptor 34</fullName>
    </recommendedName>
</protein>
<evidence type="ECO:0000256" key="3">
    <source>
        <dbReference type="ARBA" id="ARBA00022692"/>
    </source>
</evidence>
<evidence type="ECO:0000256" key="12">
    <source>
        <dbReference type="ARBA" id="ARBA00045234"/>
    </source>
</evidence>
<keyword evidence="5 13" id="KW-0297">G-protein coupled receptor</keyword>
<keyword evidence="4 14" id="KW-1133">Transmembrane helix</keyword>
<feature type="domain" description="G-protein coupled receptors family 1 profile" evidence="15">
    <location>
        <begin position="157"/>
        <end position="407"/>
    </location>
</feature>
<dbReference type="PANTHER" id="PTHR24237:SF14">
    <property type="entry name" value="G-PROTEIN COUPLED RECEPTORS FAMILY 1 PROFILE DOMAIN-CONTAINING PROTEIN"/>
    <property type="match status" value="1"/>
</dbReference>
<organism evidence="16 17">
    <name type="scientific">Electrophorus voltai</name>
    <dbReference type="NCBI Taxonomy" id="2609070"/>
    <lineage>
        <taxon>Eukaryota</taxon>
        <taxon>Metazoa</taxon>
        <taxon>Chordata</taxon>
        <taxon>Craniata</taxon>
        <taxon>Vertebrata</taxon>
        <taxon>Euteleostomi</taxon>
        <taxon>Actinopterygii</taxon>
        <taxon>Neopterygii</taxon>
        <taxon>Teleostei</taxon>
        <taxon>Ostariophysi</taxon>
        <taxon>Gymnotiformes</taxon>
        <taxon>Gymnotoidei</taxon>
        <taxon>Gymnotidae</taxon>
        <taxon>Electrophorus</taxon>
    </lineage>
</organism>
<evidence type="ECO:0000259" key="15">
    <source>
        <dbReference type="PROSITE" id="PS50262"/>
    </source>
</evidence>
<accession>A0AAD8YWK7</accession>
<comment type="caution">
    <text evidence="16">The sequence shown here is derived from an EMBL/GenBank/DDBJ whole genome shotgun (WGS) entry which is preliminary data.</text>
</comment>
<evidence type="ECO:0000256" key="4">
    <source>
        <dbReference type="ARBA" id="ARBA00022989"/>
    </source>
</evidence>
<evidence type="ECO:0000256" key="10">
    <source>
        <dbReference type="ARBA" id="ARBA00023224"/>
    </source>
</evidence>
<reference evidence="16" key="1">
    <citation type="submission" date="2023-03" db="EMBL/GenBank/DDBJ databases">
        <title>Electrophorus voltai genome.</title>
        <authorList>
            <person name="Bian C."/>
        </authorList>
    </citation>
    <scope>NUCLEOTIDE SEQUENCE</scope>
    <source>
        <strain evidence="16">CB-2022</strain>
        <tissue evidence="16">Muscle</tissue>
    </source>
</reference>
<evidence type="ECO:0000256" key="5">
    <source>
        <dbReference type="ARBA" id="ARBA00023040"/>
    </source>
</evidence>
<dbReference type="GO" id="GO:0004930">
    <property type="term" value="F:G protein-coupled receptor activity"/>
    <property type="evidence" value="ECO:0007669"/>
    <property type="project" value="UniProtKB-KW"/>
</dbReference>
<dbReference type="SUPFAM" id="SSF81321">
    <property type="entry name" value="Family A G protein-coupled receptor-like"/>
    <property type="match status" value="1"/>
</dbReference>
<dbReference type="EMBL" id="JAROKS010000023">
    <property type="protein sequence ID" value="KAK1787358.1"/>
    <property type="molecule type" value="Genomic_DNA"/>
</dbReference>
<dbReference type="PANTHER" id="PTHR24237">
    <property type="entry name" value="G-PROTEIN COUPLED RECEPTOR"/>
    <property type="match status" value="1"/>
</dbReference>
<evidence type="ECO:0000256" key="13">
    <source>
        <dbReference type="RuleBase" id="RU000688"/>
    </source>
</evidence>
<keyword evidence="10 13" id="KW-0807">Transducer</keyword>
<keyword evidence="2" id="KW-1003">Cell membrane</keyword>
<evidence type="ECO:0000256" key="9">
    <source>
        <dbReference type="ARBA" id="ARBA00023180"/>
    </source>
</evidence>
<feature type="transmembrane region" description="Helical" evidence="14">
    <location>
        <begin position="391"/>
        <end position="410"/>
    </location>
</feature>
<dbReference type="Gene3D" id="1.20.1070.10">
    <property type="entry name" value="Rhodopsin 7-helix transmembrane proteins"/>
    <property type="match status" value="1"/>
</dbReference>
<evidence type="ECO:0000256" key="2">
    <source>
        <dbReference type="ARBA" id="ARBA00022475"/>
    </source>
</evidence>
<keyword evidence="7" id="KW-1015">Disulfide bond</keyword>